<name>A0A0R3VWJ5_TAEAS</name>
<dbReference type="WBParaSite" id="TASK_0000178901-mRNA-1">
    <property type="protein sequence ID" value="TASK_0000178901-mRNA-1"/>
    <property type="gene ID" value="TASK_0000178901"/>
</dbReference>
<dbReference type="OrthoDB" id="6239209at2759"/>
<keyword evidence="3" id="KW-1185">Reference proteome</keyword>
<feature type="region of interest" description="Disordered" evidence="1">
    <location>
        <begin position="73"/>
        <end position="92"/>
    </location>
</feature>
<proteinExistence type="predicted"/>
<evidence type="ECO:0000313" key="4">
    <source>
        <dbReference type="WBParaSite" id="TASK_0000178901-mRNA-1"/>
    </source>
</evidence>
<dbReference type="AlphaFoldDB" id="A0A0R3VWJ5"/>
<gene>
    <name evidence="2" type="ORF">TASK_LOCUS1790</name>
</gene>
<evidence type="ECO:0000313" key="2">
    <source>
        <dbReference type="EMBL" id="VDK23671.1"/>
    </source>
</evidence>
<accession>A0A0R3VWJ5</accession>
<organism evidence="4">
    <name type="scientific">Taenia asiatica</name>
    <name type="common">Asian tapeworm</name>
    <dbReference type="NCBI Taxonomy" id="60517"/>
    <lineage>
        <taxon>Eukaryota</taxon>
        <taxon>Metazoa</taxon>
        <taxon>Spiralia</taxon>
        <taxon>Lophotrochozoa</taxon>
        <taxon>Platyhelminthes</taxon>
        <taxon>Cestoda</taxon>
        <taxon>Eucestoda</taxon>
        <taxon>Cyclophyllidea</taxon>
        <taxon>Taeniidae</taxon>
        <taxon>Taenia</taxon>
    </lineage>
</organism>
<reference evidence="2 3" key="2">
    <citation type="submission" date="2018-11" db="EMBL/GenBank/DDBJ databases">
        <authorList>
            <consortium name="Pathogen Informatics"/>
        </authorList>
    </citation>
    <scope>NUCLEOTIDE SEQUENCE [LARGE SCALE GENOMIC DNA]</scope>
</reference>
<dbReference type="Proteomes" id="UP000282613">
    <property type="component" value="Unassembled WGS sequence"/>
</dbReference>
<reference evidence="4" key="1">
    <citation type="submission" date="2017-02" db="UniProtKB">
        <authorList>
            <consortium name="WormBaseParasite"/>
        </authorList>
    </citation>
    <scope>IDENTIFICATION</scope>
</reference>
<dbReference type="EMBL" id="UYRS01000589">
    <property type="protein sequence ID" value="VDK23671.1"/>
    <property type="molecule type" value="Genomic_DNA"/>
</dbReference>
<protein>
    <submittedName>
        <fullName evidence="4">DUF148 domain-containing protein</fullName>
    </submittedName>
</protein>
<sequence length="136" mass="15220">MQLLDLIESMYYLSCAFLLFVAALAVAVPMGPPPPGFTTMEQKMITALLEKHKLRDIIRVILMVEERRLVKEPTTPAPKAAETEVMGSVPRPGLPISEGQGLMNMAIAKKEATAPPTIPRRRFYDEDIWRQTLAEI</sequence>
<evidence type="ECO:0000313" key="3">
    <source>
        <dbReference type="Proteomes" id="UP000282613"/>
    </source>
</evidence>
<evidence type="ECO:0000256" key="1">
    <source>
        <dbReference type="SAM" id="MobiDB-lite"/>
    </source>
</evidence>